<proteinExistence type="predicted"/>
<dbReference type="Proteomes" id="UP001221686">
    <property type="component" value="Unassembled WGS sequence"/>
</dbReference>
<dbReference type="EMBL" id="JAQNDL010000004">
    <property type="protein sequence ID" value="MDC0722796.1"/>
    <property type="molecule type" value="Genomic_DNA"/>
</dbReference>
<evidence type="ECO:0000313" key="3">
    <source>
        <dbReference type="Proteomes" id="UP001221686"/>
    </source>
</evidence>
<evidence type="ECO:0000256" key="1">
    <source>
        <dbReference type="SAM" id="MobiDB-lite"/>
    </source>
</evidence>
<evidence type="ECO:0008006" key="4">
    <source>
        <dbReference type="Google" id="ProtNLM"/>
    </source>
</evidence>
<feature type="compositionally biased region" description="Gly residues" evidence="1">
    <location>
        <begin position="92"/>
        <end position="122"/>
    </location>
</feature>
<protein>
    <recommendedName>
        <fullName evidence="4">Rubrerythrin</fullName>
    </recommendedName>
</protein>
<dbReference type="RefSeq" id="WP_272091334.1">
    <property type="nucleotide sequence ID" value="NZ_JAQNDL010000004.1"/>
</dbReference>
<sequence>MNEDKRNQEPLSDLAYDWVTIVQHKSEALRAYEQYIHDAEQANSPECVELLREIYEQDARHIEQASRHLVEVLRHGSMGGRREAGQASSQGGRAGMSQGQGGRAGAGQGSMSGNQGETGRGGTSQAASQGSGSMSQGEGGQGRMSQTRSQGMGEPNRMGQTGVGGGTSQSDMGGRANKSLQDETDEGSAGRRTPRSS</sequence>
<keyword evidence="3" id="KW-1185">Reference proteome</keyword>
<gene>
    <name evidence="2" type="ORF">POL25_38255</name>
</gene>
<comment type="caution">
    <text evidence="2">The sequence shown here is derived from an EMBL/GenBank/DDBJ whole genome shotgun (WGS) entry which is preliminary data.</text>
</comment>
<reference evidence="2 3" key="1">
    <citation type="submission" date="2022-11" db="EMBL/GenBank/DDBJ databases">
        <title>Minimal conservation of predation-associated metabolite biosynthetic gene clusters underscores biosynthetic potential of Myxococcota including descriptions for ten novel species: Archangium lansinium sp. nov., Myxococcus landrumus sp. nov., Nannocystis bai.</title>
        <authorList>
            <person name="Ahearne A."/>
            <person name="Stevens C."/>
            <person name="Dowd S."/>
        </authorList>
    </citation>
    <scope>NUCLEOTIDE SEQUENCE [LARGE SCALE GENOMIC DNA]</scope>
    <source>
        <strain evidence="2 3">BB15-2</strain>
    </source>
</reference>
<name>A0ABT5EAB3_9BACT</name>
<evidence type="ECO:0000313" key="2">
    <source>
        <dbReference type="EMBL" id="MDC0722796.1"/>
    </source>
</evidence>
<organism evidence="2 3">
    <name type="scientific">Nannocystis bainbridge</name>
    <dbReference type="NCBI Taxonomy" id="2995303"/>
    <lineage>
        <taxon>Bacteria</taxon>
        <taxon>Pseudomonadati</taxon>
        <taxon>Myxococcota</taxon>
        <taxon>Polyangia</taxon>
        <taxon>Nannocystales</taxon>
        <taxon>Nannocystaceae</taxon>
        <taxon>Nannocystis</taxon>
    </lineage>
</organism>
<feature type="region of interest" description="Disordered" evidence="1">
    <location>
        <begin position="77"/>
        <end position="197"/>
    </location>
</feature>
<feature type="compositionally biased region" description="Low complexity" evidence="1">
    <location>
        <begin position="123"/>
        <end position="136"/>
    </location>
</feature>
<accession>A0ABT5EAB3</accession>